<evidence type="ECO:0000256" key="1">
    <source>
        <dbReference type="SAM" id="MobiDB-lite"/>
    </source>
</evidence>
<evidence type="ECO:0000313" key="2">
    <source>
        <dbReference type="EMBL" id="PHJ18992.1"/>
    </source>
</evidence>
<comment type="caution">
    <text evidence="2">The sequence shown here is derived from an EMBL/GenBank/DDBJ whole genome shotgun (WGS) entry which is preliminary data.</text>
</comment>
<dbReference type="EMBL" id="MIGC01003725">
    <property type="protein sequence ID" value="PHJ18992.1"/>
    <property type="molecule type" value="Genomic_DNA"/>
</dbReference>
<feature type="compositionally biased region" description="Low complexity" evidence="1">
    <location>
        <begin position="164"/>
        <end position="187"/>
    </location>
</feature>
<feature type="region of interest" description="Disordered" evidence="1">
    <location>
        <begin position="443"/>
        <end position="510"/>
    </location>
</feature>
<feature type="compositionally biased region" description="Polar residues" evidence="1">
    <location>
        <begin position="28"/>
        <end position="48"/>
    </location>
</feature>
<feature type="compositionally biased region" description="Low complexity" evidence="1">
    <location>
        <begin position="501"/>
        <end position="510"/>
    </location>
</feature>
<dbReference type="GeneID" id="94430544"/>
<dbReference type="RefSeq" id="XP_067920694.1">
    <property type="nucleotide sequence ID" value="XM_068067333.1"/>
</dbReference>
<feature type="region of interest" description="Disordered" evidence="1">
    <location>
        <begin position="28"/>
        <end position="69"/>
    </location>
</feature>
<feature type="compositionally biased region" description="Low complexity" evidence="1">
    <location>
        <begin position="315"/>
        <end position="337"/>
    </location>
</feature>
<feature type="compositionally biased region" description="Basic and acidic residues" evidence="1">
    <location>
        <begin position="759"/>
        <end position="783"/>
    </location>
</feature>
<feature type="region of interest" description="Disordered" evidence="1">
    <location>
        <begin position="707"/>
        <end position="795"/>
    </location>
</feature>
<feature type="region of interest" description="Disordered" evidence="1">
    <location>
        <begin position="300"/>
        <end position="339"/>
    </location>
</feature>
<protein>
    <submittedName>
        <fullName evidence="2">Uncharacterized protein</fullName>
    </submittedName>
</protein>
<feature type="region of interest" description="Disordered" evidence="1">
    <location>
        <begin position="164"/>
        <end position="188"/>
    </location>
</feature>
<feature type="non-terminal residue" evidence="2">
    <location>
        <position position="900"/>
    </location>
</feature>
<feature type="compositionally biased region" description="Low complexity" evidence="1">
    <location>
        <begin position="643"/>
        <end position="655"/>
    </location>
</feature>
<proteinExistence type="predicted"/>
<feature type="compositionally biased region" description="Basic and acidic residues" evidence="1">
    <location>
        <begin position="726"/>
        <end position="737"/>
    </location>
</feature>
<feature type="compositionally biased region" description="Basic and acidic residues" evidence="1">
    <location>
        <begin position="443"/>
        <end position="490"/>
    </location>
</feature>
<feature type="compositionally biased region" description="Basic and acidic residues" evidence="1">
    <location>
        <begin position="56"/>
        <end position="66"/>
    </location>
</feature>
<name>A0A2C6KRG9_9APIC</name>
<accession>A0A2C6KRG9</accession>
<sequence>MKTPGLGHWTPRILDFFLLSPSSSIAKQSTRPSSLPNISGVHTPQSTVGVEVPSAAERENNRRENEGENFSFSHRDISNLCPSSSSSLSSSSPLSSFSFSPESCGNEEEDSSFLFSLSTSPSDLWVYRQLLILSLLHLLPSLGSPQLHISVLLHLSSHIFHSEDTSTSSLSPLSSSSSSSFSLRSSTDGNVVKVDSNSLSLSAVDTSPSSSFSSSSVNSVNMHVCERSYHPGVILRLAVQALLLLPISSSSSSFSSFSQVEEKGWSSVYFCLYHWDRQVLYRAARDLFEKGFLSFDKTSSSSFSSSHPYQDLNNPTSTPSSSSPSSSSPSSSSSLCSSHDEDWVGGLTLGSNEDFSSSSSLHPPLSSFLAEVASLSSSSFSSSFLPGLCRSCLSKTEAEEIEEETARCVSFFLSPREAMQLLQALNRYRHSDHRHVPTWIASQRREEEEREDTEKDQVEKKKKEKVKDIKKFQEMNESLSEKEKRDHDTQKEEEEEEEDTFSSSSFSRSSSSSLYLDSSCMKSVPPPFPSPPAVHTPHAHLHSSSSFHSLSFDDWISAIQNLLLRVLTSHAASLGFPEIRGILSALGRQEIKDVVFVHAFIRRVCELMGEIPPTSPSSPSLSSSSLSSSSLVENVSSDEPNKTLSTSHLPSSSSSFLYQERSGGASLGEKARRLRLSEMFNLVTLAMRSEVYDQHLIDALARLIVGDKPPYPSVGSPSSSSMGGLETHRQECRREGEEGTSELCTRSDRFAIEEEDEEKDRVDDPHPNGAQEEREENREREIAELDGGEGGLRQGLVAVGGGEGGGGGSPDVIERVQIGSLINLIQTLGKLQAKTTHSHLFDRMLQTLCDELHRRQSLIHETTGGQTLLGLLRLRYIHPPLVRSLAHKITRTASRYSTQQ</sequence>
<organism evidence="2 3">
    <name type="scientific">Cystoisospora suis</name>
    <dbReference type="NCBI Taxonomy" id="483139"/>
    <lineage>
        <taxon>Eukaryota</taxon>
        <taxon>Sar</taxon>
        <taxon>Alveolata</taxon>
        <taxon>Apicomplexa</taxon>
        <taxon>Conoidasida</taxon>
        <taxon>Coccidia</taxon>
        <taxon>Eucoccidiorida</taxon>
        <taxon>Eimeriorina</taxon>
        <taxon>Sarcocystidae</taxon>
        <taxon>Cystoisospora</taxon>
    </lineage>
</organism>
<dbReference type="Proteomes" id="UP000221165">
    <property type="component" value="Unassembled WGS sequence"/>
</dbReference>
<reference evidence="2 3" key="1">
    <citation type="journal article" date="2017" name="Int. J. Parasitol.">
        <title>The genome of the protozoan parasite Cystoisospora suis and a reverse vaccinology approach to identify vaccine candidates.</title>
        <authorList>
            <person name="Palmieri N."/>
            <person name="Shrestha A."/>
            <person name="Ruttkowski B."/>
            <person name="Beck T."/>
            <person name="Vogl C."/>
            <person name="Tomley F."/>
            <person name="Blake D.P."/>
            <person name="Joachim A."/>
        </authorList>
    </citation>
    <scope>NUCLEOTIDE SEQUENCE [LARGE SCALE GENOMIC DNA]</scope>
    <source>
        <strain evidence="2 3">Wien I</strain>
    </source>
</reference>
<feature type="region of interest" description="Disordered" evidence="1">
    <location>
        <begin position="632"/>
        <end position="657"/>
    </location>
</feature>
<dbReference type="AlphaFoldDB" id="A0A2C6KRG9"/>
<feature type="compositionally biased region" description="Acidic residues" evidence="1">
    <location>
        <begin position="491"/>
        <end position="500"/>
    </location>
</feature>
<evidence type="ECO:0000313" key="3">
    <source>
        <dbReference type="Proteomes" id="UP000221165"/>
    </source>
</evidence>
<keyword evidence="3" id="KW-1185">Reference proteome</keyword>
<dbReference type="VEuPathDB" id="ToxoDB:CSUI_007183"/>
<gene>
    <name evidence="2" type="ORF">CSUI_007183</name>
</gene>